<evidence type="ECO:0000259" key="6">
    <source>
        <dbReference type="PROSITE" id="PS51675"/>
    </source>
</evidence>
<dbReference type="PROSITE" id="PS50211">
    <property type="entry name" value="DENN"/>
    <property type="match status" value="1"/>
</dbReference>
<feature type="domain" description="UDENN" evidence="5">
    <location>
        <begin position="86"/>
        <end position="552"/>
    </location>
</feature>
<dbReference type="InterPro" id="IPR025812">
    <property type="entry name" value="Trm10_C_MTase_dom"/>
</dbReference>
<dbReference type="GO" id="GO:0032259">
    <property type="term" value="P:methylation"/>
    <property type="evidence" value="ECO:0007669"/>
    <property type="project" value="UniProtKB-KW"/>
</dbReference>
<dbReference type="GO" id="GO:0055037">
    <property type="term" value="C:recycling endosome"/>
    <property type="evidence" value="ECO:0007669"/>
    <property type="project" value="TreeGrafter"/>
</dbReference>
<proteinExistence type="inferred from homology"/>
<evidence type="ECO:0008006" key="8">
    <source>
        <dbReference type="Google" id="ProtNLM"/>
    </source>
</evidence>
<dbReference type="InterPro" id="IPR038459">
    <property type="entry name" value="MT_TRM10-typ_sf"/>
</dbReference>
<evidence type="ECO:0000256" key="2">
    <source>
        <dbReference type="ARBA" id="ARBA00022603"/>
    </source>
</evidence>
<dbReference type="InterPro" id="IPR024224">
    <property type="entry name" value="DENND6"/>
</dbReference>
<dbReference type="EMBL" id="KL367481">
    <property type="protein sequence ID" value="KFD71698.1"/>
    <property type="molecule type" value="Genomic_DNA"/>
</dbReference>
<dbReference type="AlphaFoldDB" id="A0A085NQF2"/>
<protein>
    <recommendedName>
        <fullName evidence="8">UDENN domain-containing protein</fullName>
    </recommendedName>
</protein>
<keyword evidence="3" id="KW-0808">Transferase</keyword>
<evidence type="ECO:0000256" key="1">
    <source>
        <dbReference type="ARBA" id="ARBA00007159"/>
    </source>
</evidence>
<dbReference type="PROSITE" id="PS51675">
    <property type="entry name" value="SAM_MT_TRM10"/>
    <property type="match status" value="1"/>
</dbReference>
<dbReference type="GO" id="GO:0005085">
    <property type="term" value="F:guanyl-nucleotide exchange factor activity"/>
    <property type="evidence" value="ECO:0007669"/>
    <property type="project" value="InterPro"/>
</dbReference>
<dbReference type="InterPro" id="IPR037516">
    <property type="entry name" value="Tripartite_DENN"/>
</dbReference>
<dbReference type="InterPro" id="IPR028564">
    <property type="entry name" value="MT_TRM10-typ"/>
</dbReference>
<accession>A0A085NQF2</accession>
<dbReference type="CDD" id="cd18102">
    <property type="entry name" value="Trm10_MRRP1"/>
    <property type="match status" value="1"/>
</dbReference>
<dbReference type="Proteomes" id="UP000030758">
    <property type="component" value="Unassembled WGS sequence"/>
</dbReference>
<comment type="similarity">
    <text evidence="1">Belongs to the DENND6 family.</text>
</comment>
<dbReference type="GO" id="GO:0008033">
    <property type="term" value="P:tRNA processing"/>
    <property type="evidence" value="ECO:0007669"/>
    <property type="project" value="InterPro"/>
</dbReference>
<keyword evidence="2" id="KW-0489">Methyltransferase</keyword>
<evidence type="ECO:0000313" key="7">
    <source>
        <dbReference type="EMBL" id="KFD71698.1"/>
    </source>
</evidence>
<name>A0A085NQF2_9BILA</name>
<evidence type="ECO:0000256" key="4">
    <source>
        <dbReference type="ARBA" id="ARBA00022691"/>
    </source>
</evidence>
<evidence type="ECO:0000256" key="3">
    <source>
        <dbReference type="ARBA" id="ARBA00022679"/>
    </source>
</evidence>
<sequence>MHESSTLMKRLYKLRIGKSKFIQCNQLYHRNVLFYVYVCRSLINRKKAYVDDGYSWTRVNALASFMASEETDNSSDRLKNLGNWIHCFCVITFDLEVGQSLEFKYPTNAVLSKEEILSACYLAFPDSNSGFLGDALFHFRIRRVGGKDESLSLAHAKYNSMCPCAMEIDPDFFYAFAFFRQVKDSSLPRGYFQKSVVLITSLPFINFYRHILSSLSPAYFSTGLPLIEAVCQEVEHWEDPLPGAMLSLPFMGSVVKLRIPTRTDACGPKEALLGLHTGGENCFIMPSVHEPELFDCLSSYLPHLHLLWELVLLGEPIVVMGPFPDVVSAIVQALVSLIWPLRYCYDFRPYFTVQDNDFKEFVLPKGAAAPRNVILGTTNPFFIKALENWPHVLRLPKDSKKKSFKRNSKVRRNLAQMTNEEKIGLFSKYKGFLAKGNSLVKRLAKGMKYNRPSEAQTHIIRRHFTDLTQSFLLPLEQYVTNAMPLTKDISPWKEPPKSPQFELDEFIKAVENAGLPTVAGVKGDWIGLYRAFCETKNFQFWLQRRQLEADIKLRLLHLEAIAEAPLTDTLSTKVEVEVVDFILKLREALVMLYSLSCLSKSFMKVVIRLFQNMFKSLINILRSDCLTARLLCSSASSVETSPFETEELKQWREQLNQDEAALLKKVITEFQLYKYLDSRLPSHLTVKHAERLLMLDGKTQRLRYLSYLGRKQHLAESKEKTRLERAKKGEARRAEVLAERLSNKHLLYALGANSISRRIADSAMNKIDEARLAFAQMYGQPLVLDMSPMKELSPIETDLTWSQLRECYFVNRTHLVPFDLHFTDCDPTLKTWSDSERYFCGGLDKYMLQWHQQSFYDMFPRERLVYLSPDSRRMLDAVESDKIYVIGAMVDRPNRLNWTLGKAKQLNITTAKLPLDKYVRWHSGTKSLTLNQVVGILLDVVQNGGDWSSAIVKNVPKRKLVPKNTECSKQIRQAQFDRMRYLLSMVD</sequence>
<keyword evidence="4" id="KW-0949">S-adenosyl-L-methionine</keyword>
<dbReference type="Gene3D" id="3.40.1280.30">
    <property type="match status" value="1"/>
</dbReference>
<dbReference type="GO" id="GO:0008168">
    <property type="term" value="F:methyltransferase activity"/>
    <property type="evidence" value="ECO:0007669"/>
    <property type="project" value="UniProtKB-KW"/>
</dbReference>
<feature type="domain" description="SAM-dependent MTase TRM10-type" evidence="6">
    <location>
        <begin position="768"/>
        <end position="962"/>
    </location>
</feature>
<dbReference type="GO" id="GO:0005739">
    <property type="term" value="C:mitochondrion"/>
    <property type="evidence" value="ECO:0007669"/>
    <property type="project" value="InterPro"/>
</dbReference>
<gene>
    <name evidence="7" type="ORF">M514_04261</name>
</gene>
<reference evidence="7" key="1">
    <citation type="journal article" date="2014" name="Nat. Genet.">
        <title>Genome and transcriptome of the porcine whipworm Trichuris suis.</title>
        <authorList>
            <person name="Jex A.R."/>
            <person name="Nejsum P."/>
            <person name="Schwarz E.M."/>
            <person name="Hu L."/>
            <person name="Young N.D."/>
            <person name="Hall R.S."/>
            <person name="Korhonen P.K."/>
            <person name="Liao S."/>
            <person name="Thamsborg S."/>
            <person name="Xia J."/>
            <person name="Xu P."/>
            <person name="Wang S."/>
            <person name="Scheerlinck J.P."/>
            <person name="Hofmann A."/>
            <person name="Sternberg P.W."/>
            <person name="Wang J."/>
            <person name="Gasser R.B."/>
        </authorList>
    </citation>
    <scope>NUCLEOTIDE SEQUENCE [LARGE SCALE GENOMIC DNA]</scope>
    <source>
        <strain evidence="7">DCEP-RM93F</strain>
    </source>
</reference>
<dbReference type="PANTHER" id="PTHR13677:SF0">
    <property type="entry name" value="LD41638P"/>
    <property type="match status" value="1"/>
</dbReference>
<organism evidence="7">
    <name type="scientific">Trichuris suis</name>
    <name type="common">pig whipworm</name>
    <dbReference type="NCBI Taxonomy" id="68888"/>
    <lineage>
        <taxon>Eukaryota</taxon>
        <taxon>Metazoa</taxon>
        <taxon>Ecdysozoa</taxon>
        <taxon>Nematoda</taxon>
        <taxon>Enoplea</taxon>
        <taxon>Dorylaimia</taxon>
        <taxon>Trichinellida</taxon>
        <taxon>Trichuridae</taxon>
        <taxon>Trichuris</taxon>
    </lineage>
</organism>
<evidence type="ECO:0000259" key="5">
    <source>
        <dbReference type="PROSITE" id="PS50211"/>
    </source>
</evidence>
<dbReference type="PANTHER" id="PTHR13677">
    <property type="entry name" value="LD41638P"/>
    <property type="match status" value="1"/>
</dbReference>